<gene>
    <name evidence="1" type="ORF">Pan44_30430</name>
</gene>
<dbReference type="InParanoid" id="A0A517SFV2"/>
<dbReference type="RefSeq" id="WP_231754056.1">
    <property type="nucleotide sequence ID" value="NZ_CP036271.1"/>
</dbReference>
<accession>A0A517SFV2</accession>
<protein>
    <recommendedName>
        <fullName evidence="3">16S/18S rRNA aminocarboxypropyltransferase Tsr3 C-terminal domain-containing protein</fullName>
    </recommendedName>
</protein>
<keyword evidence="2" id="KW-1185">Reference proteome</keyword>
<dbReference type="AlphaFoldDB" id="A0A517SFV2"/>
<organism evidence="1 2">
    <name type="scientific">Caulifigura coniformis</name>
    <dbReference type="NCBI Taxonomy" id="2527983"/>
    <lineage>
        <taxon>Bacteria</taxon>
        <taxon>Pseudomonadati</taxon>
        <taxon>Planctomycetota</taxon>
        <taxon>Planctomycetia</taxon>
        <taxon>Planctomycetales</taxon>
        <taxon>Planctomycetaceae</taxon>
        <taxon>Caulifigura</taxon>
    </lineage>
</organism>
<name>A0A517SFV2_9PLAN</name>
<evidence type="ECO:0000313" key="1">
    <source>
        <dbReference type="EMBL" id="QDT55002.1"/>
    </source>
</evidence>
<evidence type="ECO:0008006" key="3">
    <source>
        <dbReference type="Google" id="ProtNLM"/>
    </source>
</evidence>
<sequence>MFPTTIIVVHPKERRSKCSVQPLRGQEGFVFWKHPKRGPQPLEGYVRLGLGGPQLTADDADRGLLILDGTWRYAATMERDYADVPVRSLGGWVTAYPRTSKLFEDPAAGLATIEALAAAYVQMGRPIERLLDSYAWRDRFLAENAAIIEGFPARAVK</sequence>
<dbReference type="KEGG" id="ccos:Pan44_30430"/>
<proteinExistence type="predicted"/>
<reference evidence="1 2" key="1">
    <citation type="submission" date="2019-02" db="EMBL/GenBank/DDBJ databases">
        <title>Deep-cultivation of Planctomycetes and their phenomic and genomic characterization uncovers novel biology.</title>
        <authorList>
            <person name="Wiegand S."/>
            <person name="Jogler M."/>
            <person name="Boedeker C."/>
            <person name="Pinto D."/>
            <person name="Vollmers J."/>
            <person name="Rivas-Marin E."/>
            <person name="Kohn T."/>
            <person name="Peeters S.H."/>
            <person name="Heuer A."/>
            <person name="Rast P."/>
            <person name="Oberbeckmann S."/>
            <person name="Bunk B."/>
            <person name="Jeske O."/>
            <person name="Meyerdierks A."/>
            <person name="Storesund J.E."/>
            <person name="Kallscheuer N."/>
            <person name="Luecker S."/>
            <person name="Lage O.M."/>
            <person name="Pohl T."/>
            <person name="Merkel B.J."/>
            <person name="Hornburger P."/>
            <person name="Mueller R.-W."/>
            <person name="Bruemmer F."/>
            <person name="Labrenz M."/>
            <person name="Spormann A.M."/>
            <person name="Op den Camp H."/>
            <person name="Overmann J."/>
            <person name="Amann R."/>
            <person name="Jetten M.S.M."/>
            <person name="Mascher T."/>
            <person name="Medema M.H."/>
            <person name="Devos D.P."/>
            <person name="Kaster A.-K."/>
            <person name="Ovreas L."/>
            <person name="Rohde M."/>
            <person name="Galperin M.Y."/>
            <person name="Jogler C."/>
        </authorList>
    </citation>
    <scope>NUCLEOTIDE SEQUENCE [LARGE SCALE GENOMIC DNA]</scope>
    <source>
        <strain evidence="1 2">Pan44</strain>
    </source>
</reference>
<dbReference type="Proteomes" id="UP000315700">
    <property type="component" value="Chromosome"/>
</dbReference>
<evidence type="ECO:0000313" key="2">
    <source>
        <dbReference type="Proteomes" id="UP000315700"/>
    </source>
</evidence>
<dbReference type="EMBL" id="CP036271">
    <property type="protein sequence ID" value="QDT55002.1"/>
    <property type="molecule type" value="Genomic_DNA"/>
</dbReference>